<dbReference type="Pfam" id="PF01850">
    <property type="entry name" value="PIN"/>
    <property type="match status" value="1"/>
</dbReference>
<dbReference type="SUPFAM" id="SSF88723">
    <property type="entry name" value="PIN domain-like"/>
    <property type="match status" value="1"/>
</dbReference>
<dbReference type="PATRIC" id="fig|1705562.3.peg.759"/>
<name>A0A0M9AIT7_9EURY</name>
<dbReference type="RefSeq" id="WP_053969514.1">
    <property type="nucleotide sequence ID" value="NZ_LIUF01000010.1"/>
</dbReference>
<accession>A0A0M9AIT7</accession>
<dbReference type="InterPro" id="IPR029060">
    <property type="entry name" value="PIN-like_dom_sf"/>
</dbReference>
<keyword evidence="4" id="KW-1185">Reference proteome</keyword>
<feature type="domain" description="PIN" evidence="1">
    <location>
        <begin position="2"/>
        <end position="117"/>
    </location>
</feature>
<evidence type="ECO:0000313" key="3">
    <source>
        <dbReference type="EMBL" id="NLV05908.1"/>
    </source>
</evidence>
<evidence type="ECO:0000313" key="4">
    <source>
        <dbReference type="Proteomes" id="UP000037729"/>
    </source>
</evidence>
<dbReference type="InterPro" id="IPR002716">
    <property type="entry name" value="PIN_dom"/>
</dbReference>
<sequence length="133" mass="15254">MIVLDRDILVKLRNSEKPVVQHLQQYKTDEWTIPSHVAWESFQRYSSRSDILQEQQHLRDSFDRILPFTTDTALEAAYLDEKLQSQGVALDAIDLLNLATAHEAGGKFVTHNKNDFDKEPLLELADVDVVHTP</sequence>
<comment type="caution">
    <text evidence="2">The sequence shown here is derived from an EMBL/GenBank/DDBJ whole genome shotgun (WGS) entry which is preliminary data.</text>
</comment>
<dbReference type="Proteomes" id="UP000037729">
    <property type="component" value="Unassembled WGS sequence"/>
</dbReference>
<dbReference type="EMBL" id="LIUF01000010">
    <property type="protein sequence ID" value="KOX91491.1"/>
    <property type="molecule type" value="Genomic_DNA"/>
</dbReference>
<dbReference type="Proteomes" id="UP000610611">
    <property type="component" value="Unassembled WGS sequence"/>
</dbReference>
<protein>
    <submittedName>
        <fullName evidence="3">PIN domain-containing protein</fullName>
    </submittedName>
    <submittedName>
        <fullName evidence="2">Twitching motility protein PilT</fullName>
    </submittedName>
</protein>
<evidence type="ECO:0000259" key="1">
    <source>
        <dbReference type="Pfam" id="PF01850"/>
    </source>
</evidence>
<dbReference type="EMBL" id="WOWB01000001">
    <property type="protein sequence ID" value="NLV05908.1"/>
    <property type="molecule type" value="Genomic_DNA"/>
</dbReference>
<evidence type="ECO:0000313" key="2">
    <source>
        <dbReference type="EMBL" id="KOX91491.1"/>
    </source>
</evidence>
<dbReference type="CDD" id="cd09881">
    <property type="entry name" value="PIN_VapC4-5_FitB-like"/>
    <property type="match status" value="1"/>
</dbReference>
<reference evidence="3" key="2">
    <citation type="submission" date="2019-12" db="EMBL/GenBank/DDBJ databases">
        <title>The whole-genome sequencing of Haloarcula japonica strain pws8.</title>
        <authorList>
            <person name="Verma D.K."/>
            <person name="Gopal K."/>
            <person name="Prasad E.S."/>
        </authorList>
    </citation>
    <scope>NUCLEOTIDE SEQUENCE</scope>
    <source>
        <strain evidence="3">Pws8</strain>
    </source>
</reference>
<proteinExistence type="predicted"/>
<gene>
    <name evidence="2" type="ORF">AMS69_18550</name>
    <name evidence="3" type="ORF">GOC83_07115</name>
</gene>
<organism evidence="2 4">
    <name type="scientific">Haloarcula rubripromontorii</name>
    <dbReference type="NCBI Taxonomy" id="1705562"/>
    <lineage>
        <taxon>Archaea</taxon>
        <taxon>Methanobacteriati</taxon>
        <taxon>Methanobacteriota</taxon>
        <taxon>Stenosarchaea group</taxon>
        <taxon>Halobacteria</taxon>
        <taxon>Halobacteriales</taxon>
        <taxon>Haloarculaceae</taxon>
        <taxon>Haloarcula</taxon>
    </lineage>
</organism>
<dbReference type="OrthoDB" id="147588at2157"/>
<dbReference type="AlphaFoldDB" id="A0A0M9AIT7"/>
<dbReference type="Gene3D" id="3.40.50.1010">
    <property type="entry name" value="5'-nuclease"/>
    <property type="match status" value="1"/>
</dbReference>
<reference evidence="2 4" key="1">
    <citation type="submission" date="2015-08" db="EMBL/GenBank/DDBJ databases">
        <title>Genomes of Isolates from Cabo Rojo, PR.</title>
        <authorList>
            <person name="Sanchez-Nieves R.L."/>
            <person name="Montalvo-Rodriguez R."/>
        </authorList>
    </citation>
    <scope>NUCLEOTIDE SEQUENCE [LARGE SCALE GENOMIC DNA]</scope>
    <source>
        <strain evidence="2 4">SL3</strain>
    </source>
</reference>